<dbReference type="EMBL" id="JBBPBN010000006">
    <property type="protein sequence ID" value="KAK9035679.1"/>
    <property type="molecule type" value="Genomic_DNA"/>
</dbReference>
<organism evidence="1 2">
    <name type="scientific">Hibiscus sabdariffa</name>
    <name type="common">roselle</name>
    <dbReference type="NCBI Taxonomy" id="183260"/>
    <lineage>
        <taxon>Eukaryota</taxon>
        <taxon>Viridiplantae</taxon>
        <taxon>Streptophyta</taxon>
        <taxon>Embryophyta</taxon>
        <taxon>Tracheophyta</taxon>
        <taxon>Spermatophyta</taxon>
        <taxon>Magnoliopsida</taxon>
        <taxon>eudicotyledons</taxon>
        <taxon>Gunneridae</taxon>
        <taxon>Pentapetalae</taxon>
        <taxon>rosids</taxon>
        <taxon>malvids</taxon>
        <taxon>Malvales</taxon>
        <taxon>Malvaceae</taxon>
        <taxon>Malvoideae</taxon>
        <taxon>Hibiscus</taxon>
    </lineage>
</organism>
<comment type="caution">
    <text evidence="1">The sequence shown here is derived from an EMBL/GenBank/DDBJ whole genome shotgun (WGS) entry which is preliminary data.</text>
</comment>
<name>A0ABR2TER9_9ROSI</name>
<accession>A0ABR2TER9</accession>
<gene>
    <name evidence="1" type="ORF">V6N11_077713</name>
</gene>
<proteinExistence type="predicted"/>
<sequence length="81" mass="9365">MANTFHCDMLTTMEHYVEREDFIDYCAHLTEDYTACFNDNVPRQIPMNDAALVWQRPNLKWIKVNADGWDVSTTAGGVPRN</sequence>
<reference evidence="1 2" key="1">
    <citation type="journal article" date="2024" name="G3 (Bethesda)">
        <title>Genome assembly of Hibiscus sabdariffa L. provides insights into metabolisms of medicinal natural products.</title>
        <authorList>
            <person name="Kim T."/>
        </authorList>
    </citation>
    <scope>NUCLEOTIDE SEQUENCE [LARGE SCALE GENOMIC DNA]</scope>
    <source>
        <strain evidence="1">TK-2024</strain>
        <tissue evidence="1">Old leaves</tissue>
    </source>
</reference>
<evidence type="ECO:0000313" key="1">
    <source>
        <dbReference type="EMBL" id="KAK9035679.1"/>
    </source>
</evidence>
<evidence type="ECO:0000313" key="2">
    <source>
        <dbReference type="Proteomes" id="UP001396334"/>
    </source>
</evidence>
<keyword evidence="2" id="KW-1185">Reference proteome</keyword>
<dbReference type="Proteomes" id="UP001396334">
    <property type="component" value="Unassembled WGS sequence"/>
</dbReference>
<protein>
    <submittedName>
        <fullName evidence="1">Uncharacterized protein</fullName>
    </submittedName>
</protein>